<dbReference type="EMBL" id="BMMK01000038">
    <property type="protein sequence ID" value="GGM76870.1"/>
    <property type="molecule type" value="Genomic_DNA"/>
</dbReference>
<dbReference type="AlphaFoldDB" id="A0A8J3FX59"/>
<proteinExistence type="predicted"/>
<comment type="caution">
    <text evidence="2">The sequence shown here is derived from an EMBL/GenBank/DDBJ whole genome shotgun (WGS) entry which is preliminary data.</text>
</comment>
<name>A0A8J3FX59_9PSEU</name>
<evidence type="ECO:0000313" key="2">
    <source>
        <dbReference type="EMBL" id="GGM76870.1"/>
    </source>
</evidence>
<accession>A0A8J3FX59</accession>
<keyword evidence="3" id="KW-1185">Reference proteome</keyword>
<reference evidence="2" key="2">
    <citation type="submission" date="2020-09" db="EMBL/GenBank/DDBJ databases">
        <authorList>
            <person name="Sun Q."/>
            <person name="Zhou Y."/>
        </authorList>
    </citation>
    <scope>NUCLEOTIDE SEQUENCE</scope>
    <source>
        <strain evidence="2">CGMCC 4.5737</strain>
    </source>
</reference>
<gene>
    <name evidence="2" type="ORF">GCM10012275_54420</name>
</gene>
<protein>
    <submittedName>
        <fullName evidence="2">Uncharacterized protein</fullName>
    </submittedName>
</protein>
<organism evidence="2 3">
    <name type="scientific">Longimycelium tulufanense</name>
    <dbReference type="NCBI Taxonomy" id="907463"/>
    <lineage>
        <taxon>Bacteria</taxon>
        <taxon>Bacillati</taxon>
        <taxon>Actinomycetota</taxon>
        <taxon>Actinomycetes</taxon>
        <taxon>Pseudonocardiales</taxon>
        <taxon>Pseudonocardiaceae</taxon>
        <taxon>Longimycelium</taxon>
    </lineage>
</organism>
<reference evidence="2" key="1">
    <citation type="journal article" date="2014" name="Int. J. Syst. Evol. Microbiol.">
        <title>Complete genome sequence of Corynebacterium casei LMG S-19264T (=DSM 44701T), isolated from a smear-ripened cheese.</title>
        <authorList>
            <consortium name="US DOE Joint Genome Institute (JGI-PGF)"/>
            <person name="Walter F."/>
            <person name="Albersmeier A."/>
            <person name="Kalinowski J."/>
            <person name="Ruckert C."/>
        </authorList>
    </citation>
    <scope>NUCLEOTIDE SEQUENCE</scope>
    <source>
        <strain evidence="2">CGMCC 4.5737</strain>
    </source>
</reference>
<evidence type="ECO:0000313" key="3">
    <source>
        <dbReference type="Proteomes" id="UP000637578"/>
    </source>
</evidence>
<feature type="region of interest" description="Disordered" evidence="1">
    <location>
        <begin position="40"/>
        <end position="60"/>
    </location>
</feature>
<sequence length="405" mass="43810">MAVRDSWAVGSDTERLLDVEDARLAMGAVWAPTGAITARSGFTPTGGSDPGAVTASAPTPDGFVHTSPFQYVRQSNRGGGTYTWTLDATWDTDVLGTAPADPANPRHDLIVVQQSDAYFADADSQLRIRHVVGTPAATPTDPPVDGSSDYIRLARIVVPANADQITSSDIVDLRGTDRYTTTLGGVLPVPSQTARDIITDPYDGMAVYRTDRDWLEVFDGTAWRNPAMVSTTALADISNPSTGQIAFSRSTNLPYRYTGSAWVRMFPEVALQRTTAQPIPSGAVTPINWDAPDEDELDMWDSVTPSRVQIPTSGRYRCTFNGAFAFTSTSTLRVGQLRVNGSSSDILADTRYNAIANNHAPLHLDGEDTFVTGDYLEVVVYHEHGSDLDVALSVRPRLVVRRVSN</sequence>
<evidence type="ECO:0000256" key="1">
    <source>
        <dbReference type="SAM" id="MobiDB-lite"/>
    </source>
</evidence>
<dbReference type="RefSeq" id="WP_189061279.1">
    <property type="nucleotide sequence ID" value="NZ_BMMK01000038.1"/>
</dbReference>
<dbReference type="Proteomes" id="UP000637578">
    <property type="component" value="Unassembled WGS sequence"/>
</dbReference>